<dbReference type="Pfam" id="PF13271">
    <property type="entry name" value="DUF4062"/>
    <property type="match status" value="1"/>
</dbReference>
<organism evidence="2 3">
    <name type="scientific">Qipengyuania psychrotolerans</name>
    <dbReference type="NCBI Taxonomy" id="2867238"/>
    <lineage>
        <taxon>Bacteria</taxon>
        <taxon>Pseudomonadati</taxon>
        <taxon>Pseudomonadota</taxon>
        <taxon>Alphaproteobacteria</taxon>
        <taxon>Sphingomonadales</taxon>
        <taxon>Erythrobacteraceae</taxon>
        <taxon>Qipengyuania</taxon>
    </lineage>
</organism>
<dbReference type="Proteomes" id="UP000824280">
    <property type="component" value="Chromosome"/>
</dbReference>
<reference evidence="2 3" key="1">
    <citation type="submission" date="2021-08" db="EMBL/GenBank/DDBJ databases">
        <title>Comparative Genomics Analysis of the Genus Qipengyuania Reveals Extensive Genetic Diversity and Metabolic Versatility, Including the Description of Fifteen Novel Species.</title>
        <authorList>
            <person name="Liu Y."/>
        </authorList>
    </citation>
    <scope>NUCLEOTIDE SEQUENCE [LARGE SCALE GENOMIC DNA]</scope>
    <source>
        <strain evidence="2 3">1XM2-8</strain>
    </source>
</reference>
<keyword evidence="3" id="KW-1185">Reference proteome</keyword>
<dbReference type="EMBL" id="CP081297">
    <property type="protein sequence ID" value="QZD86122.1"/>
    <property type="molecule type" value="Genomic_DNA"/>
</dbReference>
<proteinExistence type="predicted"/>
<dbReference type="InterPro" id="IPR025139">
    <property type="entry name" value="DUF4062"/>
</dbReference>
<evidence type="ECO:0000259" key="1">
    <source>
        <dbReference type="Pfam" id="PF13271"/>
    </source>
</evidence>
<protein>
    <submittedName>
        <fullName evidence="2">DUF4062 domain-containing protein</fullName>
    </submittedName>
</protein>
<sequence length="377" mass="41466">MRIFISSVISGFEQYRDAVDTAIRSLGHEVIRAEEFPASDAPSRVACLSGVRDADLVVLLLGERYGVALPPADVAPTHEEFLEAKGVKPILVFVQQGVERESAQEAFISVVESWDKGRHRRGFVDAEELRSEVTRAIHQYELSLAKTPVNPDSLFKRAIQMCQIDRGHRGRGFNGQLTIALAGGPEAQILRPRELESEQLEAEISKMLLFAPHSIFDRTLGIKTRKLGGLLHFRQDDGRQFAISEQGDLIITLGIVQANSGIPCVIIEDVEEAVRRCFLLASDVLDLIDSAHKLSRFVIAMRASDLEYAAWRTRAEHAASPNSVTHAAFFAGGEPRPVTLSPADIPRAAIGYDASMMAEDFAALLQREAAGERRGSE</sequence>
<gene>
    <name evidence="2" type="ORF">K3166_07480</name>
</gene>
<accession>A0ABX8ZF29</accession>
<evidence type="ECO:0000313" key="3">
    <source>
        <dbReference type="Proteomes" id="UP000824280"/>
    </source>
</evidence>
<dbReference type="RefSeq" id="WP_221421668.1">
    <property type="nucleotide sequence ID" value="NZ_CP081297.1"/>
</dbReference>
<name>A0ABX8ZF29_9SPHN</name>
<evidence type="ECO:0000313" key="2">
    <source>
        <dbReference type="EMBL" id="QZD86122.1"/>
    </source>
</evidence>
<feature type="domain" description="DUF4062" evidence="1">
    <location>
        <begin position="2"/>
        <end position="84"/>
    </location>
</feature>